<protein>
    <submittedName>
        <fullName evidence="1">Uncharacterized protein</fullName>
    </submittedName>
</protein>
<evidence type="ECO:0000313" key="2">
    <source>
        <dbReference type="Proteomes" id="UP000054558"/>
    </source>
</evidence>
<gene>
    <name evidence="1" type="ORF">KFL_004150020</name>
</gene>
<name>A0A1Y1IJG9_KLENI</name>
<organism evidence="1 2">
    <name type="scientific">Klebsormidium nitens</name>
    <name type="common">Green alga</name>
    <name type="synonym">Ulothrix nitens</name>
    <dbReference type="NCBI Taxonomy" id="105231"/>
    <lineage>
        <taxon>Eukaryota</taxon>
        <taxon>Viridiplantae</taxon>
        <taxon>Streptophyta</taxon>
        <taxon>Klebsormidiophyceae</taxon>
        <taxon>Klebsormidiales</taxon>
        <taxon>Klebsormidiaceae</taxon>
        <taxon>Klebsormidium</taxon>
    </lineage>
</organism>
<proteinExistence type="predicted"/>
<dbReference type="Proteomes" id="UP000054558">
    <property type="component" value="Unassembled WGS sequence"/>
</dbReference>
<accession>A0A1Y1IJG9</accession>
<sequence length="742" mass="80952">MGDFNAIAKGFANQLNKAFPNYTPLVKLRTRMKQCIRKDPDCLQEAWTRFFRSNSDALSALQNGDVEGLIANDHVSAQLDVVRLWYGMSDASKDAARKHLEALRDAAGLSAGVDPKLAAAARAWSGVFSEVLGKRVVVPALFLSKIEKIVELARQMINSMDEEDLKQEDVDELLDGVDLGGMIRAAGGTSEDAEPDSNDLMHKVTDMLAKLKMWAAGEEGKDIDSEMVATYVADKLKDAKYRDVVSTLRSTLLNVRANFVQSALRKLAEQIDVSDPRSLVESGQDLDLGIFEEEIRGILSGVDSAKAQTLIASFSKLVQESGVAEALGMSDVSESLKTMAGGGASGGSNNPMSRLFNSELTPGLISQLPSAVGADGSIDVGRAAALALRSRRPAGVRENILDVIEDEGPAYLLGLIASGYAKISRHNEMVLESGKKDAGAIDALRNLVMERPGRLKVKRQSARYFIARSERLIQRAFEILGVNLDNYRTESCFPSSNVLDPLLDRHFIRGLFDGAGTARWENSTMICEFDLPSPYLAAGVMGNFPNHTPRRDAKDPKTIAYVGGEALDVMGYMFEGSTYYFKSHRDRFNEFACANVPYTRATPNPTIRVRKAGYPTLSSLSKAWSDKAWSLKVVDVTAERTTQTVFDTGLEVRLPPGWSCLLCPTPQMTSLGVIFNGPQVPPRVPGTDYVALKATVNTKFCEEDLNFCSVALEGLHMDLLLVPTAHFPIRLEGPDEPPITPS</sequence>
<dbReference type="EMBL" id="DF237364">
    <property type="protein sequence ID" value="GAQ88278.1"/>
    <property type="molecule type" value="Genomic_DNA"/>
</dbReference>
<reference evidence="1 2" key="1">
    <citation type="journal article" date="2014" name="Nat. Commun.">
        <title>Klebsormidium flaccidum genome reveals primary factors for plant terrestrial adaptation.</title>
        <authorList>
            <person name="Hori K."/>
            <person name="Maruyama F."/>
            <person name="Fujisawa T."/>
            <person name="Togashi T."/>
            <person name="Yamamoto N."/>
            <person name="Seo M."/>
            <person name="Sato S."/>
            <person name="Yamada T."/>
            <person name="Mori H."/>
            <person name="Tajima N."/>
            <person name="Moriyama T."/>
            <person name="Ikeuchi M."/>
            <person name="Watanabe M."/>
            <person name="Wada H."/>
            <person name="Kobayashi K."/>
            <person name="Saito M."/>
            <person name="Masuda T."/>
            <person name="Sasaki-Sekimoto Y."/>
            <person name="Mashiguchi K."/>
            <person name="Awai K."/>
            <person name="Shimojima M."/>
            <person name="Masuda S."/>
            <person name="Iwai M."/>
            <person name="Nobusawa T."/>
            <person name="Narise T."/>
            <person name="Kondo S."/>
            <person name="Saito H."/>
            <person name="Sato R."/>
            <person name="Murakawa M."/>
            <person name="Ihara Y."/>
            <person name="Oshima-Yamada Y."/>
            <person name="Ohtaka K."/>
            <person name="Satoh M."/>
            <person name="Sonobe K."/>
            <person name="Ishii M."/>
            <person name="Ohtani R."/>
            <person name="Kanamori-Sato M."/>
            <person name="Honoki R."/>
            <person name="Miyazaki D."/>
            <person name="Mochizuki H."/>
            <person name="Umetsu J."/>
            <person name="Higashi K."/>
            <person name="Shibata D."/>
            <person name="Kamiya Y."/>
            <person name="Sato N."/>
            <person name="Nakamura Y."/>
            <person name="Tabata S."/>
            <person name="Ida S."/>
            <person name="Kurokawa K."/>
            <person name="Ohta H."/>
        </authorList>
    </citation>
    <scope>NUCLEOTIDE SEQUENCE [LARGE SCALE GENOMIC DNA]</scope>
    <source>
        <strain evidence="1 2">NIES-2285</strain>
    </source>
</reference>
<evidence type="ECO:0000313" key="1">
    <source>
        <dbReference type="EMBL" id="GAQ88278.1"/>
    </source>
</evidence>
<dbReference type="AlphaFoldDB" id="A0A1Y1IJG9"/>
<keyword evidence="2" id="KW-1185">Reference proteome</keyword>